<sequence length="112" mass="12862">MNKILSTIICFGLLTSLSVTIFLESVQGLPYFIQDKEDTNHEDLLLALLTNNFDFQRASNIDAELANKLEELNQLEKLKQQLMEVKDAELSYAIDDLSSHSNKRACFWKYCV</sequence>
<gene>
    <name evidence="8 9 10" type="primary">UTS2B</name>
</gene>
<organism evidence="7 8">
    <name type="scientific">Vicugna pacos</name>
    <name type="common">Alpaca</name>
    <name type="synonym">Lama pacos</name>
    <dbReference type="NCBI Taxonomy" id="30538"/>
    <lineage>
        <taxon>Eukaryota</taxon>
        <taxon>Metazoa</taxon>
        <taxon>Chordata</taxon>
        <taxon>Craniata</taxon>
        <taxon>Vertebrata</taxon>
        <taxon>Euteleostomi</taxon>
        <taxon>Mammalia</taxon>
        <taxon>Eutheria</taxon>
        <taxon>Laurasiatheria</taxon>
        <taxon>Artiodactyla</taxon>
        <taxon>Tylopoda</taxon>
        <taxon>Camelidae</taxon>
        <taxon>Vicugna</taxon>
    </lineage>
</organism>
<dbReference type="PANTHER" id="PTHR36876:SF1">
    <property type="entry name" value="UROTENSIN-2B"/>
    <property type="match status" value="1"/>
</dbReference>
<dbReference type="RefSeq" id="XP_072818893.1">
    <property type="nucleotide sequence ID" value="XM_072962792.1"/>
</dbReference>
<keyword evidence="4" id="KW-0372">Hormone</keyword>
<accession>A0ABM5DDB4</accession>
<feature type="coiled-coil region" evidence="6">
    <location>
        <begin position="58"/>
        <end position="88"/>
    </location>
</feature>
<proteinExistence type="inferred from homology"/>
<evidence type="ECO:0000313" key="10">
    <source>
        <dbReference type="RefSeq" id="XP_072818901.1"/>
    </source>
</evidence>
<dbReference type="RefSeq" id="XP_072818897.1">
    <property type="nucleotide sequence ID" value="XM_072962796.1"/>
</dbReference>
<comment type="subcellular location">
    <subcellularLocation>
        <location evidence="1">Secreted</location>
    </subcellularLocation>
</comment>
<evidence type="ECO:0000256" key="1">
    <source>
        <dbReference type="ARBA" id="ARBA00004613"/>
    </source>
</evidence>
<evidence type="ECO:0000256" key="4">
    <source>
        <dbReference type="ARBA" id="ARBA00022702"/>
    </source>
</evidence>
<evidence type="ECO:0000313" key="7">
    <source>
        <dbReference type="Proteomes" id="UP001652581"/>
    </source>
</evidence>
<evidence type="ECO:0000256" key="3">
    <source>
        <dbReference type="ARBA" id="ARBA00022525"/>
    </source>
</evidence>
<dbReference type="PROSITE" id="PS00984">
    <property type="entry name" value="UROTENSIN_II"/>
    <property type="match status" value="1"/>
</dbReference>
<evidence type="ECO:0000256" key="5">
    <source>
        <dbReference type="ARBA" id="ARBA00023157"/>
    </source>
</evidence>
<evidence type="ECO:0000256" key="6">
    <source>
        <dbReference type="SAM" id="Coils"/>
    </source>
</evidence>
<evidence type="ECO:0000313" key="8">
    <source>
        <dbReference type="RefSeq" id="XP_072818893.1"/>
    </source>
</evidence>
<dbReference type="InterPro" id="IPR001483">
    <property type="entry name" value="Urotensin_II"/>
</dbReference>
<dbReference type="InterPro" id="IPR043255">
    <property type="entry name" value="U-IIB"/>
</dbReference>
<comment type="similarity">
    <text evidence="2">Belongs to the urotensin-2 family.</text>
</comment>
<keyword evidence="3" id="KW-0964">Secreted</keyword>
<dbReference type="Proteomes" id="UP001652581">
    <property type="component" value="Chromosome 1"/>
</dbReference>
<dbReference type="PANTHER" id="PTHR36876">
    <property type="entry name" value="UROTENSIN-2B"/>
    <property type="match status" value="1"/>
</dbReference>
<protein>
    <submittedName>
        <fullName evidence="8 9">Urotensin-2B</fullName>
    </submittedName>
</protein>
<dbReference type="GeneID" id="102544737"/>
<name>A0ABM5DDB4_VICPA</name>
<evidence type="ECO:0000313" key="9">
    <source>
        <dbReference type="RefSeq" id="XP_072818897.1"/>
    </source>
</evidence>
<keyword evidence="6" id="KW-0175">Coiled coil</keyword>
<evidence type="ECO:0000256" key="2">
    <source>
        <dbReference type="ARBA" id="ARBA00006719"/>
    </source>
</evidence>
<reference evidence="7 8" key="1">
    <citation type="submission" date="2025-05" db="UniProtKB">
        <authorList>
            <consortium name="RefSeq"/>
        </authorList>
    </citation>
    <scope>NUCLEOTIDE SEQUENCE [LARGE SCALE GENOMIC DNA]</scope>
</reference>
<keyword evidence="7" id="KW-1185">Reference proteome</keyword>
<keyword evidence="5" id="KW-1015">Disulfide bond</keyword>
<dbReference type="RefSeq" id="XP_072818901.1">
    <property type="nucleotide sequence ID" value="XM_072962800.1"/>
</dbReference>